<comment type="function">
    <text evidence="1 6">Required for the transposition of the insertion element.</text>
</comment>
<dbReference type="EMBL" id="BSYI01000038">
    <property type="protein sequence ID" value="GMG84570.1"/>
    <property type="molecule type" value="Genomic_DNA"/>
</dbReference>
<evidence type="ECO:0000256" key="6">
    <source>
        <dbReference type="RuleBase" id="RU365089"/>
    </source>
</evidence>
<sequence length="144" mass="15551">MPWPGATRVKLRGNHRIVSMAVMVAVMVTVAVRTDGRREMPRIAAMPSEAEIFWSDVLRSLTRRGLQVVTGAAQEGPKAAAGKFPGAGWQGCRVHVQRYLPARPGKTGKPMASAAVMTVLAGKGRDHAHAGWREVAGSLRGRFR</sequence>
<dbReference type="PANTHER" id="PTHR33217">
    <property type="entry name" value="TRANSPOSASE FOR INSERTION SEQUENCE ELEMENT IS1081"/>
    <property type="match status" value="1"/>
</dbReference>
<keyword evidence="9" id="KW-1185">Reference proteome</keyword>
<keyword evidence="3 6" id="KW-0815">Transposition</keyword>
<evidence type="ECO:0000256" key="3">
    <source>
        <dbReference type="ARBA" id="ARBA00022578"/>
    </source>
</evidence>
<feature type="transmembrane region" description="Helical" evidence="7">
    <location>
        <begin position="15"/>
        <end position="32"/>
    </location>
</feature>
<keyword evidence="4 6" id="KW-0238">DNA-binding</keyword>
<protein>
    <recommendedName>
        <fullName evidence="6">Mutator family transposase</fullName>
    </recommendedName>
</protein>
<comment type="caution">
    <text evidence="8">The sequence shown here is derived from an EMBL/GenBank/DDBJ whole genome shotgun (WGS) entry which is preliminary data.</text>
</comment>
<dbReference type="Pfam" id="PF00872">
    <property type="entry name" value="Transposase_mut"/>
    <property type="match status" value="1"/>
</dbReference>
<comment type="similarity">
    <text evidence="2 6">Belongs to the transposase mutator family.</text>
</comment>
<reference evidence="8 9" key="1">
    <citation type="submission" date="2023-04" db="EMBL/GenBank/DDBJ databases">
        <title>Marinoamorphus aggregata gen. nov., sp. Nov., isolate from tissue of brittle star Ophioplocus japonicus.</title>
        <authorList>
            <person name="Kawano K."/>
            <person name="Sawayama S."/>
            <person name="Nakagawa S."/>
        </authorList>
    </citation>
    <scope>NUCLEOTIDE SEQUENCE [LARGE SCALE GENOMIC DNA]</scope>
    <source>
        <strain evidence="8 9">NKW23</strain>
    </source>
</reference>
<keyword evidence="7" id="KW-1133">Transmembrane helix</keyword>
<dbReference type="Proteomes" id="UP001239909">
    <property type="component" value="Unassembled WGS sequence"/>
</dbReference>
<keyword evidence="7" id="KW-0472">Membrane</keyword>
<gene>
    <name evidence="8" type="ORF">LNKW23_37860</name>
</gene>
<proteinExistence type="inferred from homology"/>
<name>A0ABQ6LN10_9RHOB</name>
<evidence type="ECO:0000256" key="2">
    <source>
        <dbReference type="ARBA" id="ARBA00010961"/>
    </source>
</evidence>
<keyword evidence="7" id="KW-0812">Transmembrane</keyword>
<organism evidence="8 9">
    <name type="scientific">Paralimibaculum aggregatum</name>
    <dbReference type="NCBI Taxonomy" id="3036245"/>
    <lineage>
        <taxon>Bacteria</taxon>
        <taxon>Pseudomonadati</taxon>
        <taxon>Pseudomonadota</taxon>
        <taxon>Alphaproteobacteria</taxon>
        <taxon>Rhodobacterales</taxon>
        <taxon>Paracoccaceae</taxon>
        <taxon>Paralimibaculum</taxon>
    </lineage>
</organism>
<evidence type="ECO:0000313" key="9">
    <source>
        <dbReference type="Proteomes" id="UP001239909"/>
    </source>
</evidence>
<evidence type="ECO:0000256" key="1">
    <source>
        <dbReference type="ARBA" id="ARBA00002190"/>
    </source>
</evidence>
<dbReference type="PANTHER" id="PTHR33217:SF7">
    <property type="entry name" value="TRANSPOSASE FOR INSERTION SEQUENCE ELEMENT IS1081"/>
    <property type="match status" value="1"/>
</dbReference>
<dbReference type="InterPro" id="IPR001207">
    <property type="entry name" value="Transposase_mutator"/>
</dbReference>
<evidence type="ECO:0000256" key="7">
    <source>
        <dbReference type="SAM" id="Phobius"/>
    </source>
</evidence>
<accession>A0ABQ6LN10</accession>
<keyword evidence="5 6" id="KW-0233">DNA recombination</keyword>
<evidence type="ECO:0000256" key="5">
    <source>
        <dbReference type="ARBA" id="ARBA00023172"/>
    </source>
</evidence>
<evidence type="ECO:0000256" key="4">
    <source>
        <dbReference type="ARBA" id="ARBA00023125"/>
    </source>
</evidence>
<keyword evidence="6" id="KW-0814">Transposable element</keyword>
<evidence type="ECO:0000313" key="8">
    <source>
        <dbReference type="EMBL" id="GMG84570.1"/>
    </source>
</evidence>